<comment type="similarity">
    <text evidence="1">Belongs to the bacterial ribosomal protein bL32 family.</text>
</comment>
<feature type="compositionally biased region" description="Basic residues" evidence="4">
    <location>
        <begin position="1"/>
        <end position="19"/>
    </location>
</feature>
<gene>
    <name evidence="5" type="ORF">METZ01_LOCUS231508</name>
</gene>
<dbReference type="InterPro" id="IPR011332">
    <property type="entry name" value="Ribosomal_zn-bd"/>
</dbReference>
<dbReference type="PANTHER" id="PTHR35534">
    <property type="entry name" value="50S RIBOSOMAL PROTEIN L32"/>
    <property type="match status" value="1"/>
</dbReference>
<dbReference type="EMBL" id="UINC01057469">
    <property type="protein sequence ID" value="SVB78654.1"/>
    <property type="molecule type" value="Genomic_DNA"/>
</dbReference>
<evidence type="ECO:0008006" key="6">
    <source>
        <dbReference type="Google" id="ProtNLM"/>
    </source>
</evidence>
<evidence type="ECO:0000256" key="2">
    <source>
        <dbReference type="ARBA" id="ARBA00022980"/>
    </source>
</evidence>
<name>A0A382GUW6_9ZZZZ</name>
<dbReference type="InterPro" id="IPR044957">
    <property type="entry name" value="Ribosomal_bL32_bact"/>
</dbReference>
<sequence>MPVPKKKTSKSRQGQRRSHDKLNRPTMSECPQCHEMRMPHHVCLHCGYYKDKEVMEVEVV</sequence>
<reference evidence="5" key="1">
    <citation type="submission" date="2018-05" db="EMBL/GenBank/DDBJ databases">
        <authorList>
            <person name="Lanie J.A."/>
            <person name="Ng W.-L."/>
            <person name="Kazmierczak K.M."/>
            <person name="Andrzejewski T.M."/>
            <person name="Davidsen T.M."/>
            <person name="Wayne K.J."/>
            <person name="Tettelin H."/>
            <person name="Glass J.I."/>
            <person name="Rusch D."/>
            <person name="Podicherti R."/>
            <person name="Tsui H.-C.T."/>
            <person name="Winkler M.E."/>
        </authorList>
    </citation>
    <scope>NUCLEOTIDE SEQUENCE</scope>
</reference>
<dbReference type="HAMAP" id="MF_00340">
    <property type="entry name" value="Ribosomal_bL32"/>
    <property type="match status" value="1"/>
</dbReference>
<evidence type="ECO:0000256" key="1">
    <source>
        <dbReference type="ARBA" id="ARBA00008560"/>
    </source>
</evidence>
<dbReference type="Pfam" id="PF01783">
    <property type="entry name" value="Ribosomal_L32p"/>
    <property type="match status" value="1"/>
</dbReference>
<dbReference type="GO" id="GO:0003735">
    <property type="term" value="F:structural constituent of ribosome"/>
    <property type="evidence" value="ECO:0007669"/>
    <property type="project" value="InterPro"/>
</dbReference>
<proteinExistence type="inferred from homology"/>
<dbReference type="InterPro" id="IPR002677">
    <property type="entry name" value="Ribosomal_bL32"/>
</dbReference>
<organism evidence="5">
    <name type="scientific">marine metagenome</name>
    <dbReference type="NCBI Taxonomy" id="408172"/>
    <lineage>
        <taxon>unclassified sequences</taxon>
        <taxon>metagenomes</taxon>
        <taxon>ecological metagenomes</taxon>
    </lineage>
</organism>
<keyword evidence="3" id="KW-0687">Ribonucleoprotein</keyword>
<dbReference type="PANTHER" id="PTHR35534:SF1">
    <property type="entry name" value="LARGE RIBOSOMAL SUBUNIT PROTEIN BL32"/>
    <property type="match status" value="1"/>
</dbReference>
<dbReference type="GO" id="GO:0015934">
    <property type="term" value="C:large ribosomal subunit"/>
    <property type="evidence" value="ECO:0007669"/>
    <property type="project" value="InterPro"/>
</dbReference>
<dbReference type="NCBIfam" id="TIGR01031">
    <property type="entry name" value="rpmF_bact"/>
    <property type="match status" value="1"/>
</dbReference>
<keyword evidence="2" id="KW-0689">Ribosomal protein</keyword>
<evidence type="ECO:0000256" key="4">
    <source>
        <dbReference type="SAM" id="MobiDB-lite"/>
    </source>
</evidence>
<evidence type="ECO:0000313" key="5">
    <source>
        <dbReference type="EMBL" id="SVB78654.1"/>
    </source>
</evidence>
<dbReference type="GO" id="GO:0006412">
    <property type="term" value="P:translation"/>
    <property type="evidence" value="ECO:0007669"/>
    <property type="project" value="InterPro"/>
</dbReference>
<dbReference type="SUPFAM" id="SSF57829">
    <property type="entry name" value="Zn-binding ribosomal proteins"/>
    <property type="match status" value="1"/>
</dbReference>
<protein>
    <recommendedName>
        <fullName evidence="6">50S ribosomal protein L32</fullName>
    </recommendedName>
</protein>
<dbReference type="AlphaFoldDB" id="A0A382GUW6"/>
<accession>A0A382GUW6</accession>
<dbReference type="Gene3D" id="1.20.5.640">
    <property type="entry name" value="Single helix bin"/>
    <property type="match status" value="1"/>
</dbReference>
<feature type="region of interest" description="Disordered" evidence="4">
    <location>
        <begin position="1"/>
        <end position="28"/>
    </location>
</feature>
<evidence type="ECO:0000256" key="3">
    <source>
        <dbReference type="ARBA" id="ARBA00023274"/>
    </source>
</evidence>